<dbReference type="Proteomes" id="UP000708208">
    <property type="component" value="Unassembled WGS sequence"/>
</dbReference>
<evidence type="ECO:0000313" key="3">
    <source>
        <dbReference type="EMBL" id="CAG7784793.1"/>
    </source>
</evidence>
<feature type="signal peptide" evidence="2">
    <location>
        <begin position="1"/>
        <end position="21"/>
    </location>
</feature>
<sequence length="171" mass="18816">MISRAFLTIFFICQIAFKVSGDSDINSFAADSYAVPPSSPPLTNNDQVYNPPGQTYNAPVPTGNYGSYGNVPVLATDSHVGGASTSVSSSQKFNLYGVLAGFKLMVLYVIFVLYKLTYLTDFPNKALSVDQQQQQKRHLDLDIMSVTHQLVTQLLEGDFDVNKLFHGKRPL</sequence>
<evidence type="ECO:0000313" key="4">
    <source>
        <dbReference type="Proteomes" id="UP000708208"/>
    </source>
</evidence>
<evidence type="ECO:0000256" key="1">
    <source>
        <dbReference type="SAM" id="Phobius"/>
    </source>
</evidence>
<proteinExistence type="predicted"/>
<keyword evidence="4" id="KW-1185">Reference proteome</keyword>
<reference evidence="3" key="1">
    <citation type="submission" date="2021-06" db="EMBL/GenBank/DDBJ databases">
        <authorList>
            <person name="Hodson N. C."/>
            <person name="Mongue J. A."/>
            <person name="Jaron S. K."/>
        </authorList>
    </citation>
    <scope>NUCLEOTIDE SEQUENCE</scope>
</reference>
<evidence type="ECO:0000256" key="2">
    <source>
        <dbReference type="SAM" id="SignalP"/>
    </source>
</evidence>
<keyword evidence="1" id="KW-0472">Membrane</keyword>
<keyword evidence="2" id="KW-0732">Signal</keyword>
<gene>
    <name evidence="3" type="ORF">AFUS01_LOCUS23457</name>
</gene>
<accession>A0A8J2K9I1</accession>
<keyword evidence="1" id="KW-1133">Transmembrane helix</keyword>
<dbReference type="AlphaFoldDB" id="A0A8J2K9I1"/>
<dbReference type="EMBL" id="CAJVCH010282985">
    <property type="protein sequence ID" value="CAG7784793.1"/>
    <property type="molecule type" value="Genomic_DNA"/>
</dbReference>
<protein>
    <submittedName>
        <fullName evidence="3">Uncharacterized protein</fullName>
    </submittedName>
</protein>
<keyword evidence="1" id="KW-0812">Transmembrane</keyword>
<name>A0A8J2K9I1_9HEXA</name>
<organism evidence="3 4">
    <name type="scientific">Allacma fusca</name>
    <dbReference type="NCBI Taxonomy" id="39272"/>
    <lineage>
        <taxon>Eukaryota</taxon>
        <taxon>Metazoa</taxon>
        <taxon>Ecdysozoa</taxon>
        <taxon>Arthropoda</taxon>
        <taxon>Hexapoda</taxon>
        <taxon>Collembola</taxon>
        <taxon>Symphypleona</taxon>
        <taxon>Sminthuridae</taxon>
        <taxon>Allacma</taxon>
    </lineage>
</organism>
<feature type="transmembrane region" description="Helical" evidence="1">
    <location>
        <begin position="93"/>
        <end position="114"/>
    </location>
</feature>
<comment type="caution">
    <text evidence="3">The sequence shown here is derived from an EMBL/GenBank/DDBJ whole genome shotgun (WGS) entry which is preliminary data.</text>
</comment>
<feature type="chain" id="PRO_5035318695" evidence="2">
    <location>
        <begin position="22"/>
        <end position="171"/>
    </location>
</feature>